<evidence type="ECO:0008006" key="4">
    <source>
        <dbReference type="Google" id="ProtNLM"/>
    </source>
</evidence>
<feature type="chain" id="PRO_5027115278" description="Lipoprotein" evidence="1">
    <location>
        <begin position="20"/>
        <end position="194"/>
    </location>
</feature>
<accession>A0A6N8HEQ7</accession>
<reference evidence="2 3" key="1">
    <citation type="submission" date="2019-12" db="EMBL/GenBank/DDBJ databases">
        <authorList>
            <person name="Sun J.-Q."/>
        </authorList>
    </citation>
    <scope>NUCLEOTIDE SEQUENCE [LARGE SCALE GENOMIC DNA]</scope>
    <source>
        <strain evidence="2 3">JCM 17928</strain>
    </source>
</reference>
<keyword evidence="3" id="KW-1185">Reference proteome</keyword>
<proteinExistence type="predicted"/>
<comment type="caution">
    <text evidence="2">The sequence shown here is derived from an EMBL/GenBank/DDBJ whole genome shotgun (WGS) entry which is preliminary data.</text>
</comment>
<feature type="signal peptide" evidence="1">
    <location>
        <begin position="1"/>
        <end position="19"/>
    </location>
</feature>
<name>A0A6N8HEQ7_9FLAO</name>
<evidence type="ECO:0000256" key="1">
    <source>
        <dbReference type="SAM" id="SignalP"/>
    </source>
</evidence>
<dbReference type="EMBL" id="WOWP01000031">
    <property type="protein sequence ID" value="MUV03907.1"/>
    <property type="molecule type" value="Genomic_DNA"/>
</dbReference>
<sequence>MKKVIFILFVILGSCMEQANTEVKEKVYTIAPDMNHWSKDTLGNRTESPLFGYYGDKNLIVDEQGKLFYYSYSQNYNTDCIYDNTIPKQKLIHLNPKDFIELNDNTIEGFIDQNINDADIPKGQFITLVIGTARDTFNSATLTKALSKLEYEKVVYMIRPLTEEEKVVLAYYKSGEPYYPAKVIWDTTKVVLNR</sequence>
<evidence type="ECO:0000313" key="3">
    <source>
        <dbReference type="Proteomes" id="UP000433945"/>
    </source>
</evidence>
<gene>
    <name evidence="2" type="ORF">GN157_09330</name>
</gene>
<keyword evidence="1" id="KW-0732">Signal</keyword>
<dbReference type="Proteomes" id="UP000433945">
    <property type="component" value="Unassembled WGS sequence"/>
</dbReference>
<dbReference type="PROSITE" id="PS51257">
    <property type="entry name" value="PROKAR_LIPOPROTEIN"/>
    <property type="match status" value="1"/>
</dbReference>
<evidence type="ECO:0000313" key="2">
    <source>
        <dbReference type="EMBL" id="MUV03907.1"/>
    </source>
</evidence>
<organism evidence="2 3">
    <name type="scientific">Flavobacterium rakeshii</name>
    <dbReference type="NCBI Taxonomy" id="1038845"/>
    <lineage>
        <taxon>Bacteria</taxon>
        <taxon>Pseudomonadati</taxon>
        <taxon>Bacteroidota</taxon>
        <taxon>Flavobacteriia</taxon>
        <taxon>Flavobacteriales</taxon>
        <taxon>Flavobacteriaceae</taxon>
        <taxon>Flavobacterium</taxon>
    </lineage>
</organism>
<dbReference type="AlphaFoldDB" id="A0A6N8HEQ7"/>
<dbReference type="RefSeq" id="WP_157483145.1">
    <property type="nucleotide sequence ID" value="NZ_WOWP01000031.1"/>
</dbReference>
<protein>
    <recommendedName>
        <fullName evidence="4">Lipoprotein</fullName>
    </recommendedName>
</protein>